<keyword evidence="10 12" id="KW-0739">Sodium transport</keyword>
<evidence type="ECO:0000256" key="7">
    <source>
        <dbReference type="ARBA" id="ARBA00023053"/>
    </source>
</evidence>
<gene>
    <name evidence="14" type="ORF">AWZ03_004838</name>
</gene>
<evidence type="ECO:0000313" key="15">
    <source>
        <dbReference type="Proteomes" id="UP000295192"/>
    </source>
</evidence>
<comment type="subcellular location">
    <subcellularLocation>
        <location evidence="1">Membrane</location>
        <topology evidence="1">Multi-pass membrane protein</topology>
    </subcellularLocation>
</comment>
<feature type="transmembrane region" description="Helical" evidence="13">
    <location>
        <begin position="74"/>
        <end position="92"/>
    </location>
</feature>
<dbReference type="Gene3D" id="2.60.470.10">
    <property type="entry name" value="Acid-sensing ion channels like domains"/>
    <property type="match status" value="1"/>
</dbReference>
<evidence type="ECO:0000313" key="14">
    <source>
        <dbReference type="EMBL" id="TDG48726.1"/>
    </source>
</evidence>
<evidence type="ECO:0000256" key="12">
    <source>
        <dbReference type="RuleBase" id="RU000679"/>
    </source>
</evidence>
<evidence type="ECO:0000256" key="13">
    <source>
        <dbReference type="SAM" id="Phobius"/>
    </source>
</evidence>
<proteinExistence type="inferred from homology"/>
<dbReference type="GO" id="GO:0015280">
    <property type="term" value="F:ligand-gated sodium channel activity"/>
    <property type="evidence" value="ECO:0007669"/>
    <property type="project" value="TreeGrafter"/>
</dbReference>
<dbReference type="AlphaFoldDB" id="A0A484BIN8"/>
<keyword evidence="3 12" id="KW-0813">Transport</keyword>
<keyword evidence="5 12" id="KW-0812">Transmembrane</keyword>
<dbReference type="GO" id="GO:0005886">
    <property type="term" value="C:plasma membrane"/>
    <property type="evidence" value="ECO:0007669"/>
    <property type="project" value="TreeGrafter"/>
</dbReference>
<evidence type="ECO:0000256" key="2">
    <source>
        <dbReference type="ARBA" id="ARBA00007193"/>
    </source>
</evidence>
<dbReference type="PANTHER" id="PTHR11690:SF288">
    <property type="entry name" value="AMILORIDE-SENSITIVE NA+ CHANNEL-RELATED"/>
    <property type="match status" value="1"/>
</dbReference>
<keyword evidence="8 12" id="KW-0406">Ion transport</keyword>
<evidence type="ECO:0000256" key="6">
    <source>
        <dbReference type="ARBA" id="ARBA00022989"/>
    </source>
</evidence>
<evidence type="ECO:0000256" key="9">
    <source>
        <dbReference type="ARBA" id="ARBA00023136"/>
    </source>
</evidence>
<feature type="transmembrane region" description="Helical" evidence="13">
    <location>
        <begin position="481"/>
        <end position="502"/>
    </location>
</feature>
<keyword evidence="7" id="KW-0915">Sodium</keyword>
<evidence type="ECO:0000256" key="5">
    <source>
        <dbReference type="ARBA" id="ARBA00022692"/>
    </source>
</evidence>
<dbReference type="EMBL" id="LSRL02000030">
    <property type="protein sequence ID" value="TDG48726.1"/>
    <property type="molecule type" value="Genomic_DNA"/>
</dbReference>
<evidence type="ECO:0000256" key="3">
    <source>
        <dbReference type="ARBA" id="ARBA00022448"/>
    </source>
</evidence>
<sequence length="555" mass="64473">MFYPQELPQPKARRPLYGNYIDKTVPRHQKATGCCKDGRFVGLMLPYLKEYCANSSVHGFRYLTDPKLRTFERFIWLLILVGTFICATIVYVDLTKLYNSARVHTTIEDTMQPIFYVPFPSVALCPRSRINWPRLLKETPEEFLGTDASAEKKELFRTFFAAASGVHLRDMHSLGSFFENSTLAGQIRQLDGLDVVKVLEAMNLNCNDFFKSCTWRGKQHNCCEIFELQRTEYGFCWVFNSAVSPEMRQREREDKYYPRRTAQSGPGTGLEVYIQLNKSLTKPGLRGIYIMVKQPQQWSEAARLVPHDCHNRISMVPRYTGSDARTRALTAKVRRCIFPDEIHDPHYKNLPGFVYWRGNCRTKCHQEHVVNLCNCSPTLLFPRHQKDNFSECKASDFRCLYEHRLTFSVERLPLEREYVDNQYKDSMTCECLNSCSQLIYDTIYSSSAMEAQELTADTISMHLDIFFQSSWYIKYQTHMRFTFVELLASFGGIIGLFLGASLLSAIELIYYATIGLYLYLHQYNLKSKPQPWVPESPAPITLKFRHKITPTKIVY</sequence>
<protein>
    <recommendedName>
        <fullName evidence="16">Pickpocket protein 19</fullName>
    </recommendedName>
</protein>
<keyword evidence="6 13" id="KW-1133">Transmembrane helix</keyword>
<keyword evidence="9 13" id="KW-0472">Membrane</keyword>
<evidence type="ECO:0000256" key="4">
    <source>
        <dbReference type="ARBA" id="ARBA00022461"/>
    </source>
</evidence>
<dbReference type="InterPro" id="IPR001873">
    <property type="entry name" value="ENaC"/>
</dbReference>
<keyword evidence="15" id="KW-1185">Reference proteome</keyword>
<dbReference type="PANTHER" id="PTHR11690">
    <property type="entry name" value="AMILORIDE-SENSITIVE SODIUM CHANNEL-RELATED"/>
    <property type="match status" value="1"/>
</dbReference>
<evidence type="ECO:0008006" key="16">
    <source>
        <dbReference type="Google" id="ProtNLM"/>
    </source>
</evidence>
<dbReference type="Proteomes" id="UP000295192">
    <property type="component" value="Unassembled WGS sequence"/>
</dbReference>
<name>A0A484BIN8_DRONA</name>
<comment type="caution">
    <text evidence="14">The sequence shown here is derived from an EMBL/GenBank/DDBJ whole genome shotgun (WGS) entry which is preliminary data.</text>
</comment>
<comment type="similarity">
    <text evidence="2 12">Belongs to the amiloride-sensitive sodium channel (TC 1.A.6) family.</text>
</comment>
<evidence type="ECO:0000256" key="8">
    <source>
        <dbReference type="ARBA" id="ARBA00023065"/>
    </source>
</evidence>
<evidence type="ECO:0000256" key="11">
    <source>
        <dbReference type="ARBA" id="ARBA00023303"/>
    </source>
</evidence>
<keyword evidence="4 12" id="KW-0894">Sodium channel</keyword>
<dbReference type="OrthoDB" id="5874059at2759"/>
<dbReference type="PRINTS" id="PR01078">
    <property type="entry name" value="AMINACHANNEL"/>
</dbReference>
<organism evidence="14 15">
    <name type="scientific">Drosophila navojoa</name>
    <name type="common">Fruit fly</name>
    <dbReference type="NCBI Taxonomy" id="7232"/>
    <lineage>
        <taxon>Eukaryota</taxon>
        <taxon>Metazoa</taxon>
        <taxon>Ecdysozoa</taxon>
        <taxon>Arthropoda</taxon>
        <taxon>Hexapoda</taxon>
        <taxon>Insecta</taxon>
        <taxon>Pterygota</taxon>
        <taxon>Neoptera</taxon>
        <taxon>Endopterygota</taxon>
        <taxon>Diptera</taxon>
        <taxon>Brachycera</taxon>
        <taxon>Muscomorpha</taxon>
        <taxon>Ephydroidea</taxon>
        <taxon>Drosophilidae</taxon>
        <taxon>Drosophila</taxon>
    </lineage>
</organism>
<reference evidence="14 15" key="1">
    <citation type="journal article" date="2019" name="J. Hered.">
        <title>An Improved Genome Assembly for Drosophila navojoa, the Basal Species in the mojavensis Cluster.</title>
        <authorList>
            <person name="Vanderlinde T."/>
            <person name="Dupim E.G."/>
            <person name="Nazario-Yepiz N.O."/>
            <person name="Carvalho A.B."/>
        </authorList>
    </citation>
    <scope>NUCLEOTIDE SEQUENCE [LARGE SCALE GENOMIC DNA]</scope>
    <source>
        <strain evidence="14">Navoj_Jal97</strain>
        <tissue evidence="14">Whole organism</tissue>
    </source>
</reference>
<evidence type="ECO:0000256" key="1">
    <source>
        <dbReference type="ARBA" id="ARBA00004141"/>
    </source>
</evidence>
<dbReference type="Pfam" id="PF00858">
    <property type="entry name" value="ASC"/>
    <property type="match status" value="1"/>
</dbReference>
<evidence type="ECO:0000256" key="10">
    <source>
        <dbReference type="ARBA" id="ARBA00023201"/>
    </source>
</evidence>
<keyword evidence="11 12" id="KW-0407">Ion channel</keyword>
<accession>A0A484BIN8</accession>
<dbReference type="OMA" id="ICATIVY"/>